<dbReference type="Pfam" id="PF00512">
    <property type="entry name" value="HisKA"/>
    <property type="match status" value="1"/>
</dbReference>
<dbReference type="RefSeq" id="WP_167066735.1">
    <property type="nucleotide sequence ID" value="NZ_JAAOZR010000046.1"/>
</dbReference>
<dbReference type="SMART" id="SM00388">
    <property type="entry name" value="HisKA"/>
    <property type="match status" value="1"/>
</dbReference>
<evidence type="ECO:0000256" key="9">
    <source>
        <dbReference type="ARBA" id="ARBA00022741"/>
    </source>
</evidence>
<evidence type="ECO:0000256" key="11">
    <source>
        <dbReference type="ARBA" id="ARBA00022840"/>
    </source>
</evidence>
<evidence type="ECO:0000256" key="2">
    <source>
        <dbReference type="ARBA" id="ARBA00004651"/>
    </source>
</evidence>
<dbReference type="Proteomes" id="UP001519344">
    <property type="component" value="Unassembled WGS sequence"/>
</dbReference>
<keyword evidence="5" id="KW-1003">Cell membrane</keyword>
<keyword evidence="9" id="KW-0547">Nucleotide-binding</keyword>
<feature type="domain" description="HAMP" evidence="17">
    <location>
        <begin position="176"/>
        <end position="230"/>
    </location>
</feature>
<evidence type="ECO:0000256" key="3">
    <source>
        <dbReference type="ARBA" id="ARBA00012438"/>
    </source>
</evidence>
<dbReference type="InterPro" id="IPR004358">
    <property type="entry name" value="Sig_transdc_His_kin-like_C"/>
</dbReference>
<evidence type="ECO:0000256" key="6">
    <source>
        <dbReference type="ARBA" id="ARBA00022553"/>
    </source>
</evidence>
<dbReference type="SMART" id="SM00304">
    <property type="entry name" value="HAMP"/>
    <property type="match status" value="1"/>
</dbReference>
<dbReference type="Gene3D" id="1.10.287.130">
    <property type="match status" value="1"/>
</dbReference>
<dbReference type="SUPFAM" id="SSF47384">
    <property type="entry name" value="Homodimeric domain of signal transducing histidine kinase"/>
    <property type="match status" value="1"/>
</dbReference>
<evidence type="ECO:0000256" key="10">
    <source>
        <dbReference type="ARBA" id="ARBA00022777"/>
    </source>
</evidence>
<evidence type="ECO:0000256" key="1">
    <source>
        <dbReference type="ARBA" id="ARBA00000085"/>
    </source>
</evidence>
<dbReference type="CDD" id="cd00082">
    <property type="entry name" value="HisKA"/>
    <property type="match status" value="1"/>
</dbReference>
<evidence type="ECO:0000256" key="5">
    <source>
        <dbReference type="ARBA" id="ARBA00022475"/>
    </source>
</evidence>
<dbReference type="SMART" id="SM00387">
    <property type="entry name" value="HATPase_c"/>
    <property type="match status" value="1"/>
</dbReference>
<keyword evidence="14 15" id="KW-0472">Membrane</keyword>
<keyword evidence="13" id="KW-0902">Two-component regulatory system</keyword>
<comment type="subcellular location">
    <subcellularLocation>
        <location evidence="2">Cell membrane</location>
        <topology evidence="2">Multi-pass membrane protein</topology>
    </subcellularLocation>
</comment>
<dbReference type="PROSITE" id="PS50885">
    <property type="entry name" value="HAMP"/>
    <property type="match status" value="1"/>
</dbReference>
<dbReference type="CDD" id="cd00075">
    <property type="entry name" value="HATPase"/>
    <property type="match status" value="1"/>
</dbReference>
<keyword evidence="19" id="KW-1185">Reference proteome</keyword>
<evidence type="ECO:0000256" key="14">
    <source>
        <dbReference type="ARBA" id="ARBA00023136"/>
    </source>
</evidence>
<keyword evidence="11" id="KW-0067">ATP-binding</keyword>
<dbReference type="PROSITE" id="PS50109">
    <property type="entry name" value="HIS_KIN"/>
    <property type="match status" value="1"/>
</dbReference>
<evidence type="ECO:0000259" key="16">
    <source>
        <dbReference type="PROSITE" id="PS50109"/>
    </source>
</evidence>
<gene>
    <name evidence="18" type="ORF">J2Z65_005869</name>
</gene>
<keyword evidence="12 15" id="KW-1133">Transmembrane helix</keyword>
<dbReference type="InterPro" id="IPR003594">
    <property type="entry name" value="HATPase_dom"/>
</dbReference>
<keyword evidence="10 18" id="KW-0418">Kinase</keyword>
<dbReference type="SUPFAM" id="SSF55874">
    <property type="entry name" value="ATPase domain of HSP90 chaperone/DNA topoisomerase II/histidine kinase"/>
    <property type="match status" value="1"/>
</dbReference>
<dbReference type="Pfam" id="PF02518">
    <property type="entry name" value="HATPase_c"/>
    <property type="match status" value="1"/>
</dbReference>
<dbReference type="CDD" id="cd06225">
    <property type="entry name" value="HAMP"/>
    <property type="match status" value="1"/>
</dbReference>
<evidence type="ECO:0000313" key="18">
    <source>
        <dbReference type="EMBL" id="MBP1966609.1"/>
    </source>
</evidence>
<dbReference type="Gene3D" id="6.10.340.10">
    <property type="match status" value="1"/>
</dbReference>
<comment type="catalytic activity">
    <reaction evidence="1">
        <text>ATP + protein L-histidine = ADP + protein N-phospho-L-histidine.</text>
        <dbReference type="EC" id="2.7.13.3"/>
    </reaction>
</comment>
<organism evidence="18 19">
    <name type="scientific">Paenibacillus aceris</name>
    <dbReference type="NCBI Taxonomy" id="869555"/>
    <lineage>
        <taxon>Bacteria</taxon>
        <taxon>Bacillati</taxon>
        <taxon>Bacillota</taxon>
        <taxon>Bacilli</taxon>
        <taxon>Bacillales</taxon>
        <taxon>Paenibacillaceae</taxon>
        <taxon>Paenibacillus</taxon>
    </lineage>
</organism>
<dbReference type="PANTHER" id="PTHR45528">
    <property type="entry name" value="SENSOR HISTIDINE KINASE CPXA"/>
    <property type="match status" value="1"/>
</dbReference>
<comment type="caution">
    <text evidence="18">The sequence shown here is derived from an EMBL/GenBank/DDBJ whole genome shotgun (WGS) entry which is preliminary data.</text>
</comment>
<dbReference type="InterPro" id="IPR050398">
    <property type="entry name" value="HssS/ArlS-like"/>
</dbReference>
<accession>A0ABS4I967</accession>
<evidence type="ECO:0000256" key="8">
    <source>
        <dbReference type="ARBA" id="ARBA00022692"/>
    </source>
</evidence>
<keyword evidence="7" id="KW-0808">Transferase</keyword>
<proteinExistence type="predicted"/>
<feature type="transmembrane region" description="Helical" evidence="15">
    <location>
        <begin position="149"/>
        <end position="174"/>
    </location>
</feature>
<dbReference type="PRINTS" id="PR00344">
    <property type="entry name" value="BCTRLSENSOR"/>
</dbReference>
<feature type="domain" description="Histidine kinase" evidence="16">
    <location>
        <begin position="238"/>
        <end position="450"/>
    </location>
</feature>
<evidence type="ECO:0000256" key="4">
    <source>
        <dbReference type="ARBA" id="ARBA00015735"/>
    </source>
</evidence>
<feature type="transmembrane region" description="Helical" evidence="15">
    <location>
        <begin position="12"/>
        <end position="30"/>
    </location>
</feature>
<evidence type="ECO:0000256" key="15">
    <source>
        <dbReference type="SAM" id="Phobius"/>
    </source>
</evidence>
<dbReference type="Gene3D" id="3.30.565.10">
    <property type="entry name" value="Histidine kinase-like ATPase, C-terminal domain"/>
    <property type="match status" value="1"/>
</dbReference>
<keyword evidence="8 15" id="KW-0812">Transmembrane</keyword>
<dbReference type="EMBL" id="JAGGKV010000023">
    <property type="protein sequence ID" value="MBP1966609.1"/>
    <property type="molecule type" value="Genomic_DNA"/>
</dbReference>
<dbReference type="InterPro" id="IPR003661">
    <property type="entry name" value="HisK_dim/P_dom"/>
</dbReference>
<dbReference type="InterPro" id="IPR005467">
    <property type="entry name" value="His_kinase_dom"/>
</dbReference>
<evidence type="ECO:0000256" key="7">
    <source>
        <dbReference type="ARBA" id="ARBA00022679"/>
    </source>
</evidence>
<dbReference type="PANTHER" id="PTHR45528:SF1">
    <property type="entry name" value="SENSOR HISTIDINE KINASE CPXA"/>
    <property type="match status" value="1"/>
</dbReference>
<evidence type="ECO:0000259" key="17">
    <source>
        <dbReference type="PROSITE" id="PS50885"/>
    </source>
</evidence>
<dbReference type="EC" id="2.7.13.3" evidence="3"/>
<evidence type="ECO:0000256" key="13">
    <source>
        <dbReference type="ARBA" id="ARBA00023012"/>
    </source>
</evidence>
<dbReference type="InterPro" id="IPR036890">
    <property type="entry name" value="HATPase_C_sf"/>
</dbReference>
<sequence length="457" mass="52362">MKIKTKASLLSFVWLICILLPLTFFIYVLYARLEKDEEMATLENAAQVILQSSSPAELLQEGNTRILKMYLPDHTMIRTLDPSSTVINLASHTFEYVGVPPKYTETTEAYSQELNDETIMIVRTPIRQGADIVGTLEIVSEANELKESLYRLVSIMSFVTLATILVSISASFLLSKMIFMPLSRMVQTLKDIQTNLQIKKLPLDRKSKDELYQLSETFNHLMERVETSMKKQRQFISDASHEFKTSLTILEGYTSLIRRWGFEDIDLHKEALTAIHEECLRMKHVTYQLLELADLEHEGQLTLSQFDLVALCKESIHLLQPLSTKETRFIPSEYNLIIEADKLKVKQVILIILDNAMKYSKQHIEIHLTRKESSVCLRMIDDGIGIPAEELPFVFERFYRVDRSRNRQTGGSGLGLSIAKRLIDQHQGTIEIRSELQKGTEVIITLPINRNKPPISS</sequence>
<dbReference type="InterPro" id="IPR036097">
    <property type="entry name" value="HisK_dim/P_sf"/>
</dbReference>
<dbReference type="GO" id="GO:0016301">
    <property type="term" value="F:kinase activity"/>
    <property type="evidence" value="ECO:0007669"/>
    <property type="project" value="UniProtKB-KW"/>
</dbReference>
<keyword evidence="6" id="KW-0597">Phosphoprotein</keyword>
<dbReference type="InterPro" id="IPR041610">
    <property type="entry name" value="ArlS_N"/>
</dbReference>
<evidence type="ECO:0000313" key="19">
    <source>
        <dbReference type="Proteomes" id="UP001519344"/>
    </source>
</evidence>
<protein>
    <recommendedName>
        <fullName evidence="4">Signal transduction histidine-protein kinase ArlS</fullName>
        <ecNumber evidence="3">2.7.13.3</ecNumber>
    </recommendedName>
</protein>
<evidence type="ECO:0000256" key="12">
    <source>
        <dbReference type="ARBA" id="ARBA00022989"/>
    </source>
</evidence>
<name>A0ABS4I967_9BACL</name>
<dbReference type="Pfam" id="PF18719">
    <property type="entry name" value="ArlS_N"/>
    <property type="match status" value="1"/>
</dbReference>
<reference evidence="18 19" key="1">
    <citation type="submission" date="2021-03" db="EMBL/GenBank/DDBJ databases">
        <title>Genomic Encyclopedia of Type Strains, Phase IV (KMG-IV): sequencing the most valuable type-strain genomes for metagenomic binning, comparative biology and taxonomic classification.</title>
        <authorList>
            <person name="Goeker M."/>
        </authorList>
    </citation>
    <scope>NUCLEOTIDE SEQUENCE [LARGE SCALE GENOMIC DNA]</scope>
    <source>
        <strain evidence="18 19">DSM 24950</strain>
    </source>
</reference>
<dbReference type="InterPro" id="IPR003660">
    <property type="entry name" value="HAMP_dom"/>
</dbReference>